<protein>
    <submittedName>
        <fullName evidence="2">Class A beta-lactamase-related serine hydrolase</fullName>
    </submittedName>
</protein>
<sequence length="381" mass="42437">MNRFQFLSLTFQATWLGSLAVTHAYPAFKPVPQKQGDPDLDQLLPQLLKDWKTPAVSVAIIKDGKMSWNKAFGVRDTTTNEKVDVDTTFEAASISKTVFAYAVMKLCEKKIMNLDTPLATYYPELFAKGDARLQVITARQVLSHQSGLTEWRQSPSPTFQSDPTKEFNYSGEGYYLLQTVLTHLVGKAFTQPCETFESDYPVCATDFADYMQRTILDPFGMTSSSYLWSEKLARNHASAHDVQAKSFVKKHQQAVDMARYGSAGGLLTTAKDYAKFLISLFEGKDNDPYRLNSSSLQEMLRPQIKLRDDQKVDECNAWALGWGIRDLPAGRVVIHSGGQSGFKSLAIASIDKRSGFVALTNGDNGGHVIYRLADALGYPYS</sequence>
<dbReference type="SUPFAM" id="SSF56601">
    <property type="entry name" value="beta-lactamase/transpeptidase-like"/>
    <property type="match status" value="1"/>
</dbReference>
<accession>A0A385SSJ1</accession>
<keyword evidence="3" id="KW-1185">Reference proteome</keyword>
<dbReference type="InterPro" id="IPR001466">
    <property type="entry name" value="Beta-lactam-related"/>
</dbReference>
<reference evidence="3" key="1">
    <citation type="submission" date="2018-09" db="EMBL/GenBank/DDBJ databases">
        <title>Chryseolinea sp. KIS68-18 isolated from soil.</title>
        <authorList>
            <person name="Weon H.-Y."/>
            <person name="Kwon S.-W."/>
            <person name="Lee S.A."/>
        </authorList>
    </citation>
    <scope>NUCLEOTIDE SEQUENCE [LARGE SCALE GENOMIC DNA]</scope>
    <source>
        <strain evidence="3">KIS68-18</strain>
    </source>
</reference>
<proteinExistence type="predicted"/>
<name>A0A385SSJ1_9BACT</name>
<dbReference type="Gene3D" id="3.40.710.10">
    <property type="entry name" value="DD-peptidase/beta-lactamase superfamily"/>
    <property type="match status" value="1"/>
</dbReference>
<feature type="domain" description="Beta-lactamase-related" evidence="1">
    <location>
        <begin position="40"/>
        <end position="365"/>
    </location>
</feature>
<dbReference type="KEGG" id="chk:D4L85_28010"/>
<dbReference type="PANTHER" id="PTHR43283">
    <property type="entry name" value="BETA-LACTAMASE-RELATED"/>
    <property type="match status" value="1"/>
</dbReference>
<evidence type="ECO:0000313" key="2">
    <source>
        <dbReference type="EMBL" id="AYB34189.1"/>
    </source>
</evidence>
<dbReference type="RefSeq" id="WP_119757409.1">
    <property type="nucleotide sequence ID" value="NZ_CP032382.1"/>
</dbReference>
<dbReference type="OrthoDB" id="1357763at2"/>
<organism evidence="2 3">
    <name type="scientific">Chryseolinea soli</name>
    <dbReference type="NCBI Taxonomy" id="2321403"/>
    <lineage>
        <taxon>Bacteria</taxon>
        <taxon>Pseudomonadati</taxon>
        <taxon>Bacteroidota</taxon>
        <taxon>Cytophagia</taxon>
        <taxon>Cytophagales</taxon>
        <taxon>Fulvivirgaceae</taxon>
        <taxon>Chryseolinea</taxon>
    </lineage>
</organism>
<keyword evidence="2" id="KW-0378">Hydrolase</keyword>
<dbReference type="EMBL" id="CP032382">
    <property type="protein sequence ID" value="AYB34189.1"/>
    <property type="molecule type" value="Genomic_DNA"/>
</dbReference>
<dbReference type="InterPro" id="IPR012338">
    <property type="entry name" value="Beta-lactam/transpept-like"/>
</dbReference>
<dbReference type="Pfam" id="PF00144">
    <property type="entry name" value="Beta-lactamase"/>
    <property type="match status" value="1"/>
</dbReference>
<dbReference type="InterPro" id="IPR050789">
    <property type="entry name" value="Diverse_Enzym_Activities"/>
</dbReference>
<dbReference type="GO" id="GO:0016787">
    <property type="term" value="F:hydrolase activity"/>
    <property type="evidence" value="ECO:0007669"/>
    <property type="project" value="UniProtKB-KW"/>
</dbReference>
<dbReference type="PANTHER" id="PTHR43283:SF18">
    <property type="match status" value="1"/>
</dbReference>
<evidence type="ECO:0000259" key="1">
    <source>
        <dbReference type="Pfam" id="PF00144"/>
    </source>
</evidence>
<dbReference type="AlphaFoldDB" id="A0A385SSJ1"/>
<evidence type="ECO:0000313" key="3">
    <source>
        <dbReference type="Proteomes" id="UP000266183"/>
    </source>
</evidence>
<dbReference type="Proteomes" id="UP000266183">
    <property type="component" value="Chromosome"/>
</dbReference>
<gene>
    <name evidence="2" type="ORF">D4L85_28010</name>
</gene>